<gene>
    <name evidence="2" type="ORF">BJ978_000754</name>
</gene>
<feature type="compositionally biased region" description="Low complexity" evidence="1">
    <location>
        <begin position="23"/>
        <end position="33"/>
    </location>
</feature>
<sequence length="54" mass="6014">MTDFVDPLEEPLDVDRDPRNGEDFAAQDAAAARYDAERREHENAAAHEAEGEAE</sequence>
<evidence type="ECO:0000256" key="1">
    <source>
        <dbReference type="SAM" id="MobiDB-lite"/>
    </source>
</evidence>
<feature type="compositionally biased region" description="Basic and acidic residues" evidence="1">
    <location>
        <begin position="13"/>
        <end position="22"/>
    </location>
</feature>
<dbReference type="Proteomes" id="UP001139722">
    <property type="component" value="Unassembled WGS sequence"/>
</dbReference>
<dbReference type="RefSeq" id="WP_156998716.1">
    <property type="nucleotide sequence ID" value="NZ_BAAANU010000006.1"/>
</dbReference>
<dbReference type="EMBL" id="JAMZDY010000001">
    <property type="protein sequence ID" value="MCP2370078.1"/>
    <property type="molecule type" value="Genomic_DNA"/>
</dbReference>
<evidence type="ECO:0000313" key="3">
    <source>
        <dbReference type="Proteomes" id="UP001139722"/>
    </source>
</evidence>
<protein>
    <submittedName>
        <fullName evidence="2">Uncharacterized protein</fullName>
    </submittedName>
</protein>
<name>A0A9X2GZ76_9MICO</name>
<feature type="region of interest" description="Disordered" evidence="1">
    <location>
        <begin position="1"/>
        <end position="54"/>
    </location>
</feature>
<organism evidence="2 3">
    <name type="scientific">Agromyces terreus</name>
    <dbReference type="NCBI Taxonomy" id="424795"/>
    <lineage>
        <taxon>Bacteria</taxon>
        <taxon>Bacillati</taxon>
        <taxon>Actinomycetota</taxon>
        <taxon>Actinomycetes</taxon>
        <taxon>Micrococcales</taxon>
        <taxon>Microbacteriaceae</taxon>
        <taxon>Agromyces</taxon>
    </lineage>
</organism>
<accession>A0A9X2GZ76</accession>
<comment type="caution">
    <text evidence="2">The sequence shown here is derived from an EMBL/GenBank/DDBJ whole genome shotgun (WGS) entry which is preliminary data.</text>
</comment>
<proteinExistence type="predicted"/>
<feature type="compositionally biased region" description="Acidic residues" evidence="1">
    <location>
        <begin position="1"/>
        <end position="12"/>
    </location>
</feature>
<feature type="compositionally biased region" description="Basic and acidic residues" evidence="1">
    <location>
        <begin position="34"/>
        <end position="54"/>
    </location>
</feature>
<dbReference type="AlphaFoldDB" id="A0A9X2GZ76"/>
<evidence type="ECO:0000313" key="2">
    <source>
        <dbReference type="EMBL" id="MCP2370078.1"/>
    </source>
</evidence>
<keyword evidence="3" id="KW-1185">Reference proteome</keyword>
<reference evidence="2" key="1">
    <citation type="submission" date="2022-06" db="EMBL/GenBank/DDBJ databases">
        <title>Sequencing the genomes of 1000 actinobacteria strains.</title>
        <authorList>
            <person name="Klenk H.-P."/>
        </authorList>
    </citation>
    <scope>NUCLEOTIDE SEQUENCE</scope>
    <source>
        <strain evidence="2">DSM 22016</strain>
    </source>
</reference>